<dbReference type="Proteomes" id="UP000381693">
    <property type="component" value="Unassembled WGS sequence"/>
</dbReference>
<dbReference type="Gene3D" id="3.40.50.11550">
    <property type="match status" value="1"/>
</dbReference>
<dbReference type="AlphaFoldDB" id="A0A5E6M9Y3"/>
<evidence type="ECO:0000313" key="2">
    <source>
        <dbReference type="EMBL" id="VVM05163.1"/>
    </source>
</evidence>
<keyword evidence="3" id="KW-1185">Reference proteome</keyword>
<comment type="caution">
    <text evidence="2">The sequence shown here is derived from an EMBL/GenBank/DDBJ whole genome shotgun (WGS) entry which is preliminary data.</text>
</comment>
<organism evidence="2 3">
    <name type="scientific">Methylacidimicrobium cyclopophantes</name>
    <dbReference type="NCBI Taxonomy" id="1041766"/>
    <lineage>
        <taxon>Bacteria</taxon>
        <taxon>Pseudomonadati</taxon>
        <taxon>Verrucomicrobiota</taxon>
        <taxon>Methylacidimicrobium</taxon>
    </lineage>
</organism>
<dbReference type="InterPro" id="IPR007314">
    <property type="entry name" value="Cofac_haem-bd_dom"/>
</dbReference>
<evidence type="ECO:0000259" key="1">
    <source>
        <dbReference type="Pfam" id="PF04187"/>
    </source>
</evidence>
<feature type="domain" description="Haem-binding uptake Tiki superfamily ChaN" evidence="1">
    <location>
        <begin position="85"/>
        <end position="291"/>
    </location>
</feature>
<evidence type="ECO:0000313" key="3">
    <source>
        <dbReference type="Proteomes" id="UP000381693"/>
    </source>
</evidence>
<reference evidence="2" key="1">
    <citation type="submission" date="2019-09" db="EMBL/GenBank/DDBJ databases">
        <authorList>
            <person name="Cremers G."/>
        </authorList>
    </citation>
    <scope>NUCLEOTIDE SEQUENCE [LARGE SCALE GENOMIC DNA]</scope>
    <source>
        <strain evidence="2">3B</strain>
    </source>
</reference>
<sequence>MSVRRSLSDGGANRRDSYPPPIRVGNFSALVPLSGGVLKKVDPLLSLPRAVVRLALFCLLCSGEASGQGWIDLLAGDPVSETDLLSDLRTARITYLGEMHTARSHHRIEEQLLSALASGGAPLFLFLEMLEPKDEPFLSRFLEGELSFEEFSQRIDWASRWSNYRDYRGLLRIARAKRIPIFGLDGPVPLFRRIARRGWQSITPAERERAGLTRIRFDPLYQRLLLLLLPIHPGMTRSWLRRAAEAQEIRDDWMAQRIVSALRSSRGKDCHALVLCGAGHLRFGLGLPEHVAIRSPLPHRILLLVAPSQTPRIRAPSSIRNPQQPLPIPHAALEFIGRPLADYLWIPPKSLPARKSFRRDSESR</sequence>
<protein>
    <recommendedName>
        <fullName evidence="1">Haem-binding uptake Tiki superfamily ChaN domain-containing protein</fullName>
    </recommendedName>
</protein>
<accession>A0A5E6M9Y3</accession>
<dbReference type="CDD" id="cd14727">
    <property type="entry name" value="ChanN-like"/>
    <property type="match status" value="1"/>
</dbReference>
<proteinExistence type="predicted"/>
<dbReference type="Pfam" id="PF04187">
    <property type="entry name" value="Cofac_haem_bdg"/>
    <property type="match status" value="1"/>
</dbReference>
<dbReference type="EMBL" id="CABFUZ020000081">
    <property type="protein sequence ID" value="VVM05163.1"/>
    <property type="molecule type" value="Genomic_DNA"/>
</dbReference>
<name>A0A5E6M9Y3_9BACT</name>
<dbReference type="SUPFAM" id="SSF159501">
    <property type="entry name" value="EreA/ChaN-like"/>
    <property type="match status" value="1"/>
</dbReference>
<gene>
    <name evidence="2" type="ORF">MAMC_00434</name>
</gene>